<dbReference type="GO" id="GO:0003700">
    <property type="term" value="F:DNA-binding transcription factor activity"/>
    <property type="evidence" value="ECO:0007669"/>
    <property type="project" value="InterPro"/>
</dbReference>
<reference evidence="7" key="1">
    <citation type="submission" date="2017-01" db="EMBL/GenBank/DDBJ databases">
        <title>Komagataeibacter sp. MSKU9 whole genome sequencing project.</title>
        <authorList>
            <person name="Matsutani M."/>
            <person name="Naloka K."/>
            <person name="Theeragool G."/>
            <person name="Yakushi T."/>
            <person name="Matsushita K."/>
        </authorList>
    </citation>
    <scope>NUCLEOTIDE SEQUENCE [LARGE SCALE GENOMIC DNA]</scope>
    <source>
        <strain evidence="7">MSKU9</strain>
    </source>
</reference>
<evidence type="ECO:0000259" key="5">
    <source>
        <dbReference type="PROSITE" id="PS50931"/>
    </source>
</evidence>
<dbReference type="SUPFAM" id="SSF46785">
    <property type="entry name" value="Winged helix' DNA-binding domain"/>
    <property type="match status" value="1"/>
</dbReference>
<dbReference type="FunFam" id="1.10.10.10:FF:000001">
    <property type="entry name" value="LysR family transcriptional regulator"/>
    <property type="match status" value="1"/>
</dbReference>
<evidence type="ECO:0000256" key="4">
    <source>
        <dbReference type="ARBA" id="ARBA00023163"/>
    </source>
</evidence>
<sequence>MSFTSTPLLPLDRMQNANLELLRSFVVLGETGHFGRAASRLHLSQPSLTKQIRRLEDLLGAALFDRSRQGTSLTPFGQRFLIEVRPLLHHADKIWRSGIREARGECGHLSLGFNLSVVDIMASLLPRFQNRFPNVTFTLDDAPSHDQIAKLRSGDLDVGFMRLPVEEDLEARPLTRDALVLAIPRKWSHTIEEFDDLLPKESTYILLRPELSPDLNKRIERLFAAHNFFPASVHRVNTIWTLVALVSAGIGMALIHKSAIDTVTADTGSIVIRPLPGQELSWDIGVVWRAGRSNPVLTHFLKMIE</sequence>
<dbReference type="InterPro" id="IPR036388">
    <property type="entry name" value="WH-like_DNA-bd_sf"/>
</dbReference>
<evidence type="ECO:0000313" key="7">
    <source>
        <dbReference type="Proteomes" id="UP000315095"/>
    </source>
</evidence>
<evidence type="ECO:0000313" key="6">
    <source>
        <dbReference type="EMBL" id="GCE82469.1"/>
    </source>
</evidence>
<evidence type="ECO:0000256" key="3">
    <source>
        <dbReference type="ARBA" id="ARBA00023125"/>
    </source>
</evidence>
<keyword evidence="3" id="KW-0238">DNA-binding</keyword>
<feature type="domain" description="HTH lysR-type" evidence="5">
    <location>
        <begin position="18"/>
        <end position="74"/>
    </location>
</feature>
<dbReference type="PANTHER" id="PTHR30346">
    <property type="entry name" value="TRANSCRIPTIONAL DUAL REGULATOR HCAR-RELATED"/>
    <property type="match status" value="1"/>
</dbReference>
<dbReference type="Pfam" id="PF03466">
    <property type="entry name" value="LysR_substrate"/>
    <property type="match status" value="1"/>
</dbReference>
<protein>
    <submittedName>
        <fullName evidence="6">LysR family transcriptional regulator</fullName>
    </submittedName>
</protein>
<dbReference type="InterPro" id="IPR000847">
    <property type="entry name" value="LysR_HTH_N"/>
</dbReference>
<dbReference type="InterPro" id="IPR036390">
    <property type="entry name" value="WH_DNA-bd_sf"/>
</dbReference>
<dbReference type="PRINTS" id="PR00039">
    <property type="entry name" value="HTHLYSR"/>
</dbReference>
<proteinExistence type="inferred from homology"/>
<dbReference type="SUPFAM" id="SSF53850">
    <property type="entry name" value="Periplasmic binding protein-like II"/>
    <property type="match status" value="1"/>
</dbReference>
<dbReference type="EMBL" id="BDLU01000014">
    <property type="protein sequence ID" value="GCE82469.1"/>
    <property type="molecule type" value="Genomic_DNA"/>
</dbReference>
<organism evidence="6 7">
    <name type="scientific">Komagataeibacter diospyri</name>
    <dbReference type="NCBI Taxonomy" id="1932662"/>
    <lineage>
        <taxon>Bacteria</taxon>
        <taxon>Pseudomonadati</taxon>
        <taxon>Pseudomonadota</taxon>
        <taxon>Alphaproteobacteria</taxon>
        <taxon>Acetobacterales</taxon>
        <taxon>Acetobacteraceae</taxon>
        <taxon>Komagataeibacter</taxon>
    </lineage>
</organism>
<name>A0A4P5NLX2_9PROT</name>
<comment type="caution">
    <text evidence="6">The sequence shown here is derived from an EMBL/GenBank/DDBJ whole genome shotgun (WGS) entry which is preliminary data.</text>
</comment>
<dbReference type="Pfam" id="PF00126">
    <property type="entry name" value="HTH_1"/>
    <property type="match status" value="1"/>
</dbReference>
<gene>
    <name evidence="6" type="primary">lysR</name>
    <name evidence="6" type="ORF">MSKU9_0610</name>
</gene>
<dbReference type="InterPro" id="IPR005119">
    <property type="entry name" value="LysR_subst-bd"/>
</dbReference>
<dbReference type="Gene3D" id="1.10.10.10">
    <property type="entry name" value="Winged helix-like DNA-binding domain superfamily/Winged helix DNA-binding domain"/>
    <property type="match status" value="1"/>
</dbReference>
<accession>A0A4P5NLX2</accession>
<evidence type="ECO:0000256" key="1">
    <source>
        <dbReference type="ARBA" id="ARBA00009437"/>
    </source>
</evidence>
<evidence type="ECO:0000256" key="2">
    <source>
        <dbReference type="ARBA" id="ARBA00023015"/>
    </source>
</evidence>
<keyword evidence="2" id="KW-0805">Transcription regulation</keyword>
<dbReference type="GO" id="GO:0003677">
    <property type="term" value="F:DNA binding"/>
    <property type="evidence" value="ECO:0007669"/>
    <property type="project" value="UniProtKB-KW"/>
</dbReference>
<dbReference type="GO" id="GO:0032993">
    <property type="term" value="C:protein-DNA complex"/>
    <property type="evidence" value="ECO:0007669"/>
    <property type="project" value="TreeGrafter"/>
</dbReference>
<dbReference type="AlphaFoldDB" id="A0A4P5NLX2"/>
<keyword evidence="4" id="KW-0804">Transcription</keyword>
<dbReference type="Gene3D" id="3.40.190.10">
    <property type="entry name" value="Periplasmic binding protein-like II"/>
    <property type="match status" value="2"/>
</dbReference>
<dbReference type="PROSITE" id="PS50931">
    <property type="entry name" value="HTH_LYSR"/>
    <property type="match status" value="1"/>
</dbReference>
<comment type="similarity">
    <text evidence="1">Belongs to the LysR transcriptional regulatory family.</text>
</comment>
<keyword evidence="7" id="KW-1185">Reference proteome</keyword>
<dbReference type="Proteomes" id="UP000315095">
    <property type="component" value="Unassembled WGS sequence"/>
</dbReference>
<dbReference type="PANTHER" id="PTHR30346:SF28">
    <property type="entry name" value="HTH-TYPE TRANSCRIPTIONAL REGULATOR CYNR"/>
    <property type="match status" value="1"/>
</dbReference>
<dbReference type="CDD" id="cd08414">
    <property type="entry name" value="PBP2_LTTR_aromatics_like"/>
    <property type="match status" value="1"/>
</dbReference>
<dbReference type="RefSeq" id="WP_162515714.1">
    <property type="nucleotide sequence ID" value="NZ_BDLU01000014.1"/>
</dbReference>